<dbReference type="InterPro" id="IPR000847">
    <property type="entry name" value="LysR_HTH_N"/>
</dbReference>
<sequence>MRGTEFAELQAFVTVAGRGSFVRAAEELQISPSALSQVIRNLERRMGVRLLNRTTRRVALTEAGARLLARLQPALAEIGAAVADAASLSDRPSGRLKVHAQRQASRQFLEPYYREFSDHYPEVQLDVVADDTVVELVAGGFDVAIRLGELLEQDMVGLRLGPALRQIAAASPDYIARFGKPETPADLHAHRCINWRWPGQIHPYRWEFSREGRWFSVAVDGPLIVNDQRIALEAALDGVGITFWLEDQIQPYVRAGKLVPLLEDWCEAFPGFFLCYPRQRETLASLRAFVDFLRERCAS</sequence>
<evidence type="ECO:0000313" key="7">
    <source>
        <dbReference type="Proteomes" id="UP000198706"/>
    </source>
</evidence>
<organism evidence="6 7">
    <name type="scientific">Pseudomonas indica</name>
    <dbReference type="NCBI Taxonomy" id="137658"/>
    <lineage>
        <taxon>Bacteria</taxon>
        <taxon>Pseudomonadati</taxon>
        <taxon>Pseudomonadota</taxon>
        <taxon>Gammaproteobacteria</taxon>
        <taxon>Pseudomonadales</taxon>
        <taxon>Pseudomonadaceae</taxon>
        <taxon>Pseudomonas</taxon>
    </lineage>
</organism>
<evidence type="ECO:0000256" key="4">
    <source>
        <dbReference type="ARBA" id="ARBA00023163"/>
    </source>
</evidence>
<name>A0A1G8VUM0_9PSED</name>
<gene>
    <name evidence="6" type="ORF">SAMN05216186_102364</name>
</gene>
<comment type="similarity">
    <text evidence="1">Belongs to the LysR transcriptional regulatory family.</text>
</comment>
<keyword evidence="2" id="KW-0805">Transcription regulation</keyword>
<dbReference type="PROSITE" id="PS50931">
    <property type="entry name" value="HTH_LYSR"/>
    <property type="match status" value="1"/>
</dbReference>
<dbReference type="PANTHER" id="PTHR30537">
    <property type="entry name" value="HTH-TYPE TRANSCRIPTIONAL REGULATOR"/>
    <property type="match status" value="1"/>
</dbReference>
<dbReference type="InterPro" id="IPR005119">
    <property type="entry name" value="LysR_subst-bd"/>
</dbReference>
<dbReference type="CDD" id="cd08474">
    <property type="entry name" value="PBP2_CrgA_like_5"/>
    <property type="match status" value="1"/>
</dbReference>
<dbReference type="InterPro" id="IPR058163">
    <property type="entry name" value="LysR-type_TF_proteobact-type"/>
</dbReference>
<evidence type="ECO:0000256" key="1">
    <source>
        <dbReference type="ARBA" id="ARBA00009437"/>
    </source>
</evidence>
<reference evidence="6 7" key="1">
    <citation type="submission" date="2016-10" db="EMBL/GenBank/DDBJ databases">
        <authorList>
            <person name="de Groot N.N."/>
        </authorList>
    </citation>
    <scope>NUCLEOTIDE SEQUENCE [LARGE SCALE GENOMIC DNA]</scope>
    <source>
        <strain evidence="6 7">JCM 21544</strain>
    </source>
</reference>
<dbReference type="AlphaFoldDB" id="A0A1G8VUM0"/>
<keyword evidence="4" id="KW-0804">Transcription</keyword>
<evidence type="ECO:0000256" key="3">
    <source>
        <dbReference type="ARBA" id="ARBA00023125"/>
    </source>
</evidence>
<dbReference type="GO" id="GO:0043565">
    <property type="term" value="F:sequence-specific DNA binding"/>
    <property type="evidence" value="ECO:0007669"/>
    <property type="project" value="TreeGrafter"/>
</dbReference>
<protein>
    <submittedName>
        <fullName evidence="6">DNA-binding transcriptional regulator, LysR family</fullName>
    </submittedName>
</protein>
<evidence type="ECO:0000313" key="6">
    <source>
        <dbReference type="EMBL" id="SDJ69702.1"/>
    </source>
</evidence>
<keyword evidence="7" id="KW-1185">Reference proteome</keyword>
<keyword evidence="3 6" id="KW-0238">DNA-binding</keyword>
<dbReference type="PANTHER" id="PTHR30537:SF1">
    <property type="entry name" value="HTH-TYPE TRANSCRIPTIONAL REGULATOR PGRR"/>
    <property type="match status" value="1"/>
</dbReference>
<dbReference type="SUPFAM" id="SSF53850">
    <property type="entry name" value="Periplasmic binding protein-like II"/>
    <property type="match status" value="1"/>
</dbReference>
<accession>A0A1G8VUM0</accession>
<evidence type="ECO:0000256" key="2">
    <source>
        <dbReference type="ARBA" id="ARBA00023015"/>
    </source>
</evidence>
<dbReference type="SUPFAM" id="SSF46785">
    <property type="entry name" value="Winged helix' DNA-binding domain"/>
    <property type="match status" value="1"/>
</dbReference>
<dbReference type="Gene3D" id="3.40.190.290">
    <property type="match status" value="1"/>
</dbReference>
<dbReference type="InterPro" id="IPR036390">
    <property type="entry name" value="WH_DNA-bd_sf"/>
</dbReference>
<feature type="domain" description="HTH lysR-type" evidence="5">
    <location>
        <begin position="4"/>
        <end position="61"/>
    </location>
</feature>
<dbReference type="Pfam" id="PF03466">
    <property type="entry name" value="LysR_substrate"/>
    <property type="match status" value="1"/>
</dbReference>
<dbReference type="STRING" id="137658.SAMN05216186_102364"/>
<dbReference type="Proteomes" id="UP000198706">
    <property type="component" value="Unassembled WGS sequence"/>
</dbReference>
<dbReference type="GO" id="GO:0003700">
    <property type="term" value="F:DNA-binding transcription factor activity"/>
    <property type="evidence" value="ECO:0007669"/>
    <property type="project" value="InterPro"/>
</dbReference>
<evidence type="ECO:0000259" key="5">
    <source>
        <dbReference type="PROSITE" id="PS50931"/>
    </source>
</evidence>
<proteinExistence type="inferred from homology"/>
<dbReference type="Gene3D" id="1.10.10.10">
    <property type="entry name" value="Winged helix-like DNA-binding domain superfamily/Winged helix DNA-binding domain"/>
    <property type="match status" value="1"/>
</dbReference>
<dbReference type="InterPro" id="IPR036388">
    <property type="entry name" value="WH-like_DNA-bd_sf"/>
</dbReference>
<dbReference type="Pfam" id="PF00126">
    <property type="entry name" value="HTH_1"/>
    <property type="match status" value="1"/>
</dbReference>
<dbReference type="RefSeq" id="WP_084334740.1">
    <property type="nucleotide sequence ID" value="NZ_FNFD01000002.1"/>
</dbReference>
<dbReference type="FunFam" id="1.10.10.10:FF:000001">
    <property type="entry name" value="LysR family transcriptional regulator"/>
    <property type="match status" value="1"/>
</dbReference>
<dbReference type="GO" id="GO:0006351">
    <property type="term" value="P:DNA-templated transcription"/>
    <property type="evidence" value="ECO:0007669"/>
    <property type="project" value="TreeGrafter"/>
</dbReference>
<dbReference type="PRINTS" id="PR00039">
    <property type="entry name" value="HTHLYSR"/>
</dbReference>
<dbReference type="EMBL" id="FNFD01000002">
    <property type="protein sequence ID" value="SDJ69702.1"/>
    <property type="molecule type" value="Genomic_DNA"/>
</dbReference>